<dbReference type="InterPro" id="IPR038398">
    <property type="entry name" value="NCD2_sf"/>
</dbReference>
<evidence type="ECO:0000259" key="9">
    <source>
        <dbReference type="Pfam" id="PF04905"/>
    </source>
</evidence>
<feature type="domain" description="NAB co-repressor" evidence="9">
    <location>
        <begin position="121"/>
        <end position="187"/>
    </location>
</feature>
<evidence type="ECO:0000256" key="1">
    <source>
        <dbReference type="ARBA" id="ARBA00004123"/>
    </source>
</evidence>
<dbReference type="Pfam" id="PF04904">
    <property type="entry name" value="SAM_NCD1"/>
    <property type="match status" value="1"/>
</dbReference>
<sequence length="380" mass="42995">MSSTTLAAFLEKLNLTQYQDGFVRAGIATDNEDDLQQLIQFNDDELNEFLNAVHMLPFHSSKFKKSLRELRLNSTPSNGSNKSLEPAEPAPILPSLEQILSSPTSNPSWLGDMCTRRPSKEVIVSHATIYGKRSSRPLTGYEKAINEAAIHLALQDPSLVVNKGDLFERAKRKLLMDGYQYKRGKSRSKLTKEVAIPSCSRSTRSSTASSQHWTRLKRKMHAQRVSEARQQKIHTLQTQLDDMLAKRQPPMDHEQHIAQQAERESLAKEIAKLKAQERKHQWYERRKAERCGEEQLDDNSSSSAASSSEENEDMIEESNAVDRFFEHTSLSTHSPPSLTPDPTFFGSRDMPLFSSPSSMHQDKAFAPTSSIRQYCINTCN</sequence>
<dbReference type="GO" id="GO:0003712">
    <property type="term" value="F:transcription coregulator activity"/>
    <property type="evidence" value="ECO:0007669"/>
    <property type="project" value="InterPro"/>
</dbReference>
<dbReference type="InterPro" id="IPR006989">
    <property type="entry name" value="NAB_co-repressor_dom"/>
</dbReference>
<dbReference type="OrthoDB" id="10028556at2759"/>
<proteinExistence type="inferred from homology"/>
<comment type="similarity">
    <text evidence="2">Belongs to the NAB family.</text>
</comment>
<evidence type="ECO:0000256" key="7">
    <source>
        <dbReference type="SAM" id="MobiDB-lite"/>
    </source>
</evidence>
<dbReference type="InterPro" id="IPR006988">
    <property type="entry name" value="Nab_N"/>
</dbReference>
<keyword evidence="3" id="KW-0678">Repressor</keyword>
<dbReference type="Pfam" id="PF04905">
    <property type="entry name" value="NCD2"/>
    <property type="match status" value="1"/>
</dbReference>
<keyword evidence="5" id="KW-0804">Transcription</keyword>
<feature type="domain" description="Nab N-terminal" evidence="8">
    <location>
        <begin position="4"/>
        <end position="73"/>
    </location>
</feature>
<keyword evidence="4" id="KW-0805">Transcription regulation</keyword>
<accession>A0A077W5T3</accession>
<gene>
    <name evidence="10" type="ORF">LRAMOSA00161</name>
</gene>
<evidence type="ECO:0000256" key="3">
    <source>
        <dbReference type="ARBA" id="ARBA00022491"/>
    </source>
</evidence>
<evidence type="ECO:0000256" key="2">
    <source>
        <dbReference type="ARBA" id="ARBA00008864"/>
    </source>
</evidence>
<dbReference type="Gene3D" id="1.10.150.50">
    <property type="entry name" value="Transcription Factor, Ets-1"/>
    <property type="match status" value="1"/>
</dbReference>
<evidence type="ECO:0000259" key="8">
    <source>
        <dbReference type="Pfam" id="PF04904"/>
    </source>
</evidence>
<feature type="compositionally biased region" description="Low complexity" evidence="7">
    <location>
        <begin position="198"/>
        <end position="210"/>
    </location>
</feature>
<reference evidence="10" key="1">
    <citation type="journal article" date="2014" name="Genome Announc.">
        <title>De novo whole-genome sequence and genome annotation of Lichtheimia ramosa.</title>
        <authorList>
            <person name="Linde J."/>
            <person name="Schwartze V."/>
            <person name="Binder U."/>
            <person name="Lass-Florl C."/>
            <person name="Voigt K."/>
            <person name="Horn F."/>
        </authorList>
    </citation>
    <scope>NUCLEOTIDE SEQUENCE</scope>
    <source>
        <strain evidence="10">JMRC FSU:6197</strain>
    </source>
</reference>
<dbReference type="InterPro" id="IPR039040">
    <property type="entry name" value="NAB_fam"/>
</dbReference>
<feature type="region of interest" description="Disordered" evidence="7">
    <location>
        <begin position="192"/>
        <end position="232"/>
    </location>
</feature>
<evidence type="ECO:0000256" key="4">
    <source>
        <dbReference type="ARBA" id="ARBA00023015"/>
    </source>
</evidence>
<keyword evidence="6" id="KW-0539">Nucleus</keyword>
<dbReference type="PANTHER" id="PTHR12623:SF10">
    <property type="entry name" value="NGFI-A-BINDING PROTEIN HOMOLOG"/>
    <property type="match status" value="1"/>
</dbReference>
<feature type="compositionally biased region" description="Low complexity" evidence="7">
    <location>
        <begin position="298"/>
        <end position="308"/>
    </location>
</feature>
<evidence type="ECO:0000313" key="10">
    <source>
        <dbReference type="EMBL" id="CDS02757.1"/>
    </source>
</evidence>
<feature type="region of interest" description="Disordered" evidence="7">
    <location>
        <begin position="276"/>
        <end position="315"/>
    </location>
</feature>
<dbReference type="InterPro" id="IPR013761">
    <property type="entry name" value="SAM/pointed_sf"/>
</dbReference>
<dbReference type="AlphaFoldDB" id="A0A077W5T3"/>
<dbReference type="Gene3D" id="1.20.120.2010">
    <property type="entry name" value="NAB conserved domain 2"/>
    <property type="match status" value="1"/>
</dbReference>
<dbReference type="PANTHER" id="PTHR12623">
    <property type="entry name" value="NGFI-A BINDING PROTEIN"/>
    <property type="match status" value="1"/>
</dbReference>
<dbReference type="EMBL" id="LK023313">
    <property type="protein sequence ID" value="CDS02757.1"/>
    <property type="molecule type" value="Genomic_DNA"/>
</dbReference>
<protein>
    <submittedName>
        <fullName evidence="10">Uncharacterized protein</fullName>
    </submittedName>
</protein>
<dbReference type="CDD" id="cd09487">
    <property type="entry name" value="SAM_superfamily"/>
    <property type="match status" value="1"/>
</dbReference>
<feature type="compositionally biased region" description="Basic and acidic residues" evidence="7">
    <location>
        <begin position="276"/>
        <end position="293"/>
    </location>
</feature>
<evidence type="ECO:0000256" key="6">
    <source>
        <dbReference type="ARBA" id="ARBA00023242"/>
    </source>
</evidence>
<name>A0A077W5T3_9FUNG</name>
<dbReference type="GO" id="GO:0005634">
    <property type="term" value="C:nucleus"/>
    <property type="evidence" value="ECO:0007669"/>
    <property type="project" value="UniProtKB-SubCell"/>
</dbReference>
<organism evidence="10">
    <name type="scientific">Lichtheimia ramosa</name>
    <dbReference type="NCBI Taxonomy" id="688394"/>
    <lineage>
        <taxon>Eukaryota</taxon>
        <taxon>Fungi</taxon>
        <taxon>Fungi incertae sedis</taxon>
        <taxon>Mucoromycota</taxon>
        <taxon>Mucoromycotina</taxon>
        <taxon>Mucoromycetes</taxon>
        <taxon>Mucorales</taxon>
        <taxon>Lichtheimiaceae</taxon>
        <taxon>Lichtheimia</taxon>
    </lineage>
</organism>
<dbReference type="GO" id="GO:0045892">
    <property type="term" value="P:negative regulation of DNA-templated transcription"/>
    <property type="evidence" value="ECO:0007669"/>
    <property type="project" value="InterPro"/>
</dbReference>
<evidence type="ECO:0000256" key="5">
    <source>
        <dbReference type="ARBA" id="ARBA00023163"/>
    </source>
</evidence>
<comment type="subcellular location">
    <subcellularLocation>
        <location evidence="1">Nucleus</location>
    </subcellularLocation>
</comment>